<proteinExistence type="predicted"/>
<accession>A0A3Z6QRY5</accession>
<dbReference type="EMBL" id="AAAGSE010000051">
    <property type="protein sequence ID" value="EAC0789732.1"/>
    <property type="molecule type" value="Genomic_DNA"/>
</dbReference>
<gene>
    <name evidence="1" type="ORF">D6K54_23960</name>
</gene>
<protein>
    <submittedName>
        <fullName evidence="1">Uncharacterized protein</fullName>
    </submittedName>
</protein>
<comment type="caution">
    <text evidence="1">The sequence shown here is derived from an EMBL/GenBank/DDBJ whole genome shotgun (WGS) entry which is preliminary data.</text>
</comment>
<dbReference type="AlphaFoldDB" id="A0A3Z6QRY5"/>
<organism evidence="1">
    <name type="scientific">Salmonella enterica subsp. enterica serovar Java</name>
    <dbReference type="NCBI Taxonomy" id="224729"/>
    <lineage>
        <taxon>Bacteria</taxon>
        <taxon>Pseudomonadati</taxon>
        <taxon>Pseudomonadota</taxon>
        <taxon>Gammaproteobacteria</taxon>
        <taxon>Enterobacterales</taxon>
        <taxon>Enterobacteriaceae</taxon>
        <taxon>Salmonella</taxon>
    </lineage>
</organism>
<sequence length="127" mass="14816">MKVLSSLCYTVVVTSPDSPIMSQRRKVHSDSSAGQLDILISRLVHKSAGKSRSRRQIYGFRVYILDISEEMRLFCRKKRISIGYARFMETEFRGEKDLLIVFAKRFFPAMQENEVSICYLYDTEICE</sequence>
<name>A0A3Z6QRY5_SALEB</name>
<evidence type="ECO:0000313" key="1">
    <source>
        <dbReference type="EMBL" id="EAC0789732.1"/>
    </source>
</evidence>
<reference evidence="1" key="1">
    <citation type="submission" date="2018-09" db="EMBL/GenBank/DDBJ databases">
        <authorList>
            <person name="Ashton P.M."/>
            <person name="Dallman T."/>
            <person name="Nair S."/>
            <person name="De Pinna E."/>
            <person name="Peters T."/>
            <person name="Grant K."/>
        </authorList>
    </citation>
    <scope>NUCLEOTIDE SEQUENCE [LARGE SCALE GENOMIC DNA]</scope>
    <source>
        <strain evidence="1">412099</strain>
    </source>
</reference>
<dbReference type="Proteomes" id="UP000839631">
    <property type="component" value="Unassembled WGS sequence"/>
</dbReference>